<comment type="caution">
    <text evidence="3">The sequence shown here is derived from an EMBL/GenBank/DDBJ whole genome shotgun (WGS) entry which is preliminary data.</text>
</comment>
<sequence length="228" mass="25621">MGRRKEYWFHLQIMGSLDVFLSSHFGRLYGCFRYHSRDDLSHRGEVYTSRFNEQMLTDMHNSVIRHPFISIMVGAVTACESFALYIIITATSAIPIPILLLLSSVAVDLFVLIVGPFRIMANPLVKSIALLESLKRMNESKWVKRFVRSLPPSKMTLGDGKFFDKATSLVIYTMFNIYVRNTSPNGSSTPRVDLPSKAVFLRKNSMLPNSAESSPNGSNSWIPSSTSG</sequence>
<feature type="region of interest" description="Disordered" evidence="1">
    <location>
        <begin position="207"/>
        <end position="228"/>
    </location>
</feature>
<keyword evidence="2" id="KW-0472">Membrane</keyword>
<dbReference type="EMBL" id="LNIX01000005">
    <property type="protein sequence ID" value="OXA54615.1"/>
    <property type="molecule type" value="Genomic_DNA"/>
</dbReference>
<keyword evidence="2" id="KW-0812">Transmembrane</keyword>
<reference evidence="3 4" key="1">
    <citation type="submission" date="2015-12" db="EMBL/GenBank/DDBJ databases">
        <title>The genome of Folsomia candida.</title>
        <authorList>
            <person name="Faddeeva A."/>
            <person name="Derks M.F."/>
            <person name="Anvar Y."/>
            <person name="Smit S."/>
            <person name="Van Straalen N."/>
            <person name="Roelofs D."/>
        </authorList>
    </citation>
    <scope>NUCLEOTIDE SEQUENCE [LARGE SCALE GENOMIC DNA]</scope>
    <source>
        <strain evidence="3 4">VU population</strain>
        <tissue evidence="3">Whole body</tissue>
    </source>
</reference>
<evidence type="ECO:0000256" key="1">
    <source>
        <dbReference type="SAM" id="MobiDB-lite"/>
    </source>
</evidence>
<keyword evidence="2" id="KW-1133">Transmembrane helix</keyword>
<keyword evidence="4" id="KW-1185">Reference proteome</keyword>
<accession>A0A226EAN4</accession>
<dbReference type="AlphaFoldDB" id="A0A226EAN4"/>
<evidence type="ECO:0000313" key="4">
    <source>
        <dbReference type="Proteomes" id="UP000198287"/>
    </source>
</evidence>
<evidence type="ECO:0000313" key="3">
    <source>
        <dbReference type="EMBL" id="OXA54615.1"/>
    </source>
</evidence>
<feature type="transmembrane region" description="Helical" evidence="2">
    <location>
        <begin position="94"/>
        <end position="117"/>
    </location>
</feature>
<organism evidence="3 4">
    <name type="scientific">Folsomia candida</name>
    <name type="common">Springtail</name>
    <dbReference type="NCBI Taxonomy" id="158441"/>
    <lineage>
        <taxon>Eukaryota</taxon>
        <taxon>Metazoa</taxon>
        <taxon>Ecdysozoa</taxon>
        <taxon>Arthropoda</taxon>
        <taxon>Hexapoda</taxon>
        <taxon>Collembola</taxon>
        <taxon>Entomobryomorpha</taxon>
        <taxon>Isotomoidea</taxon>
        <taxon>Isotomidae</taxon>
        <taxon>Proisotominae</taxon>
        <taxon>Folsomia</taxon>
    </lineage>
</organism>
<gene>
    <name evidence="3" type="ORF">Fcan01_11135</name>
</gene>
<feature type="transmembrane region" description="Helical" evidence="2">
    <location>
        <begin position="68"/>
        <end position="88"/>
    </location>
</feature>
<dbReference type="Proteomes" id="UP000198287">
    <property type="component" value="Unassembled WGS sequence"/>
</dbReference>
<evidence type="ECO:0000256" key="2">
    <source>
        <dbReference type="SAM" id="Phobius"/>
    </source>
</evidence>
<protein>
    <submittedName>
        <fullName evidence="3">Uncharacterized protein</fullName>
    </submittedName>
</protein>
<name>A0A226EAN4_FOLCA</name>
<proteinExistence type="predicted"/>